<feature type="region of interest" description="Disordered" evidence="1">
    <location>
        <begin position="138"/>
        <end position="161"/>
    </location>
</feature>
<name>A0A8S1NUK1_9CILI</name>
<dbReference type="AlphaFoldDB" id="A0A8S1NUK1"/>
<evidence type="ECO:0000313" key="2">
    <source>
        <dbReference type="EMBL" id="CAD8093073.1"/>
    </source>
</evidence>
<organism evidence="2 3">
    <name type="scientific">Paramecium sonneborni</name>
    <dbReference type="NCBI Taxonomy" id="65129"/>
    <lineage>
        <taxon>Eukaryota</taxon>
        <taxon>Sar</taxon>
        <taxon>Alveolata</taxon>
        <taxon>Ciliophora</taxon>
        <taxon>Intramacronucleata</taxon>
        <taxon>Oligohymenophorea</taxon>
        <taxon>Peniculida</taxon>
        <taxon>Parameciidae</taxon>
        <taxon>Paramecium</taxon>
    </lineage>
</organism>
<protein>
    <submittedName>
        <fullName evidence="2">Uncharacterized protein</fullName>
    </submittedName>
</protein>
<proteinExistence type="predicted"/>
<sequence>MKINPKKRYNKVSQNNRKTYDEMDKEKDTFKFNQITLLVVENMNLQPGIVIIQEGKIKVETKLNTVDLQNMNNLALRMTRYEYISLTQQINSTINHKIQIKVNVKSIKQIDKDKGFNYDRFKRFSQQMNNYGELQTSEKLPKVTLQQQNSKSSQENTSKKVKNPVDQFNLQLYKNNVVGRYQQNEIGFNYKKLKTKKILNHQQVQEEIGLEKEK</sequence>
<evidence type="ECO:0000313" key="3">
    <source>
        <dbReference type="Proteomes" id="UP000692954"/>
    </source>
</evidence>
<feature type="compositionally biased region" description="Basic residues" evidence="1">
    <location>
        <begin position="1"/>
        <end position="10"/>
    </location>
</feature>
<feature type="region of interest" description="Disordered" evidence="1">
    <location>
        <begin position="1"/>
        <end position="22"/>
    </location>
</feature>
<gene>
    <name evidence="2" type="ORF">PSON_ATCC_30995.1.T0600081</name>
</gene>
<comment type="caution">
    <text evidence="2">The sequence shown here is derived from an EMBL/GenBank/DDBJ whole genome shotgun (WGS) entry which is preliminary data.</text>
</comment>
<accession>A0A8S1NUK1</accession>
<dbReference type="EMBL" id="CAJJDN010000060">
    <property type="protein sequence ID" value="CAD8093073.1"/>
    <property type="molecule type" value="Genomic_DNA"/>
</dbReference>
<dbReference type="Proteomes" id="UP000692954">
    <property type="component" value="Unassembled WGS sequence"/>
</dbReference>
<keyword evidence="3" id="KW-1185">Reference proteome</keyword>
<evidence type="ECO:0000256" key="1">
    <source>
        <dbReference type="SAM" id="MobiDB-lite"/>
    </source>
</evidence>
<reference evidence="2" key="1">
    <citation type="submission" date="2021-01" db="EMBL/GenBank/DDBJ databases">
        <authorList>
            <consortium name="Genoscope - CEA"/>
            <person name="William W."/>
        </authorList>
    </citation>
    <scope>NUCLEOTIDE SEQUENCE</scope>
</reference>
<feature type="compositionally biased region" description="Polar residues" evidence="1">
    <location>
        <begin position="138"/>
        <end position="156"/>
    </location>
</feature>